<dbReference type="EMBL" id="FZQP02001215">
    <property type="protein sequence ID" value="VVC92070.1"/>
    <property type="molecule type" value="Genomic_DNA"/>
</dbReference>
<reference evidence="1 2" key="1">
    <citation type="submission" date="2017-07" db="EMBL/GenBank/DDBJ databases">
        <authorList>
            <person name="Talla V."/>
            <person name="Backstrom N."/>
        </authorList>
    </citation>
    <scope>NUCLEOTIDE SEQUENCE [LARGE SCALE GENOMIC DNA]</scope>
</reference>
<accession>A0A5E4Q3F4</accession>
<proteinExistence type="predicted"/>
<gene>
    <name evidence="1" type="ORF">LSINAPIS_LOCUS4590</name>
</gene>
<protein>
    <submittedName>
        <fullName evidence="1">Uncharacterized protein</fullName>
    </submittedName>
</protein>
<keyword evidence="2" id="KW-1185">Reference proteome</keyword>
<dbReference type="Proteomes" id="UP000324832">
    <property type="component" value="Unassembled WGS sequence"/>
</dbReference>
<name>A0A5E4Q3F4_9NEOP</name>
<evidence type="ECO:0000313" key="2">
    <source>
        <dbReference type="Proteomes" id="UP000324832"/>
    </source>
</evidence>
<sequence>MHPSGSEVAYRIYHGQCSEELFLVPVIPLVLQENVGGGDHLTLVPAVARPLRSVGRPLTRWTDDLVKIVGIRWMRQWTSSG</sequence>
<organism evidence="1 2">
    <name type="scientific">Leptidea sinapis</name>
    <dbReference type="NCBI Taxonomy" id="189913"/>
    <lineage>
        <taxon>Eukaryota</taxon>
        <taxon>Metazoa</taxon>
        <taxon>Ecdysozoa</taxon>
        <taxon>Arthropoda</taxon>
        <taxon>Hexapoda</taxon>
        <taxon>Insecta</taxon>
        <taxon>Pterygota</taxon>
        <taxon>Neoptera</taxon>
        <taxon>Endopterygota</taxon>
        <taxon>Lepidoptera</taxon>
        <taxon>Glossata</taxon>
        <taxon>Ditrysia</taxon>
        <taxon>Papilionoidea</taxon>
        <taxon>Pieridae</taxon>
        <taxon>Dismorphiinae</taxon>
        <taxon>Leptidea</taxon>
    </lineage>
</organism>
<evidence type="ECO:0000313" key="1">
    <source>
        <dbReference type="EMBL" id="VVC92070.1"/>
    </source>
</evidence>
<dbReference type="AlphaFoldDB" id="A0A5E4Q3F4"/>